<reference evidence="1" key="1">
    <citation type="submission" date="2023-08" db="EMBL/GenBank/DDBJ databases">
        <title>Isolation and Characterization of Rhodococcus erythropolis MGMM8.</title>
        <authorList>
            <person name="Diabankana R.G.C."/>
            <person name="Afordoanyi D.M."/>
            <person name="Validov S.Z."/>
        </authorList>
    </citation>
    <scope>NUCLEOTIDE SEQUENCE</scope>
    <source>
        <strain evidence="1">MGMM8</strain>
    </source>
</reference>
<evidence type="ECO:0000313" key="2">
    <source>
        <dbReference type="Proteomes" id="UP001230933"/>
    </source>
</evidence>
<proteinExistence type="predicted"/>
<name>A0AAX3ZYJ8_RHOER</name>
<dbReference type="AlphaFoldDB" id="A0AAX3ZYJ8"/>
<dbReference type="Proteomes" id="UP001230933">
    <property type="component" value="Chromosome"/>
</dbReference>
<sequence>MLRWAPLETAESVRWLSPLTYPHWLEGQDPWLATRLPYALKIMHPAYRNEGRNSIAVSWQEIGRASGVSIAPGTNFFSFAQQVNGVGMASCVRQAPPGGRSAA</sequence>
<evidence type="ECO:0000313" key="1">
    <source>
        <dbReference type="EMBL" id="WMN01926.1"/>
    </source>
</evidence>
<gene>
    <name evidence="1" type="ORF">QIE55_32030</name>
</gene>
<organism evidence="1 2">
    <name type="scientific">Rhodococcus erythropolis</name>
    <name type="common">Arthrobacter picolinophilus</name>
    <dbReference type="NCBI Taxonomy" id="1833"/>
    <lineage>
        <taxon>Bacteria</taxon>
        <taxon>Bacillati</taxon>
        <taxon>Actinomycetota</taxon>
        <taxon>Actinomycetes</taxon>
        <taxon>Mycobacteriales</taxon>
        <taxon>Nocardiaceae</taxon>
        <taxon>Rhodococcus</taxon>
        <taxon>Rhodococcus erythropolis group</taxon>
    </lineage>
</organism>
<accession>A0AAX3ZYJ8</accession>
<dbReference type="EMBL" id="CP124545">
    <property type="protein sequence ID" value="WMN01926.1"/>
    <property type="molecule type" value="Genomic_DNA"/>
</dbReference>
<protein>
    <submittedName>
        <fullName evidence="1">Uncharacterized protein</fullName>
    </submittedName>
</protein>
<dbReference type="RefSeq" id="WP_308371494.1">
    <property type="nucleotide sequence ID" value="NZ_CP124545.1"/>
</dbReference>